<keyword evidence="3" id="KW-0687">Ribonucleoprotein</keyword>
<name>A0A6G0Y171_APHCR</name>
<reference evidence="4 5" key="1">
    <citation type="submission" date="2019-08" db="EMBL/GenBank/DDBJ databases">
        <title>Whole genome of Aphis craccivora.</title>
        <authorList>
            <person name="Voronova N.V."/>
            <person name="Shulinski R.S."/>
            <person name="Bandarenka Y.V."/>
            <person name="Zhorov D.G."/>
            <person name="Warner D."/>
        </authorList>
    </citation>
    <scope>NUCLEOTIDE SEQUENCE [LARGE SCALE GENOMIC DNA]</scope>
    <source>
        <strain evidence="4">180601</strain>
        <tissue evidence="4">Whole Body</tissue>
    </source>
</reference>
<keyword evidence="2 4" id="KW-0689">Ribosomal protein</keyword>
<evidence type="ECO:0000313" key="5">
    <source>
        <dbReference type="Proteomes" id="UP000478052"/>
    </source>
</evidence>
<dbReference type="EMBL" id="VUJU01007005">
    <property type="protein sequence ID" value="KAF0746972.1"/>
    <property type="molecule type" value="Genomic_DNA"/>
</dbReference>
<dbReference type="AlphaFoldDB" id="A0A6G0Y171"/>
<evidence type="ECO:0000256" key="3">
    <source>
        <dbReference type="ARBA" id="ARBA00023274"/>
    </source>
</evidence>
<evidence type="ECO:0000256" key="1">
    <source>
        <dbReference type="ARBA" id="ARBA00006640"/>
    </source>
</evidence>
<dbReference type="Pfam" id="PF01165">
    <property type="entry name" value="Ribosomal_S21"/>
    <property type="match status" value="1"/>
</dbReference>
<dbReference type="GO" id="GO:0005840">
    <property type="term" value="C:ribosome"/>
    <property type="evidence" value="ECO:0007669"/>
    <property type="project" value="UniProtKB-KW"/>
</dbReference>
<dbReference type="NCBIfam" id="TIGR00030">
    <property type="entry name" value="S21p"/>
    <property type="match status" value="1"/>
</dbReference>
<dbReference type="OrthoDB" id="2501249at2759"/>
<dbReference type="GO" id="GO:0006412">
    <property type="term" value="P:translation"/>
    <property type="evidence" value="ECO:0007669"/>
    <property type="project" value="InterPro"/>
</dbReference>
<dbReference type="InterPro" id="IPR038380">
    <property type="entry name" value="Ribosomal_bS21_sf"/>
</dbReference>
<accession>A0A6G0Y171</accession>
<protein>
    <submittedName>
        <fullName evidence="4">28S ribosomal protein S21, mitochondrial</fullName>
    </submittedName>
</protein>
<comment type="caution">
    <text evidence="4">The sequence shown here is derived from an EMBL/GenBank/DDBJ whole genome shotgun (WGS) entry which is preliminary data.</text>
</comment>
<gene>
    <name evidence="4" type="ORF">FWK35_00035835</name>
</gene>
<dbReference type="GO" id="GO:0003735">
    <property type="term" value="F:structural constituent of ribosome"/>
    <property type="evidence" value="ECO:0007669"/>
    <property type="project" value="InterPro"/>
</dbReference>
<dbReference type="Gene3D" id="1.20.5.1150">
    <property type="entry name" value="Ribosomal protein S8"/>
    <property type="match status" value="1"/>
</dbReference>
<evidence type="ECO:0000313" key="4">
    <source>
        <dbReference type="EMBL" id="KAF0746972.1"/>
    </source>
</evidence>
<dbReference type="InterPro" id="IPR001911">
    <property type="entry name" value="Ribosomal_bS21"/>
</dbReference>
<proteinExistence type="inferred from homology"/>
<dbReference type="PANTHER" id="PTHR21109:SF0">
    <property type="entry name" value="SMALL RIBOSOMAL SUBUNIT PROTEIN BS21M"/>
    <property type="match status" value="1"/>
</dbReference>
<organism evidence="4 5">
    <name type="scientific">Aphis craccivora</name>
    <name type="common">Cowpea aphid</name>
    <dbReference type="NCBI Taxonomy" id="307492"/>
    <lineage>
        <taxon>Eukaryota</taxon>
        <taxon>Metazoa</taxon>
        <taxon>Ecdysozoa</taxon>
        <taxon>Arthropoda</taxon>
        <taxon>Hexapoda</taxon>
        <taxon>Insecta</taxon>
        <taxon>Pterygota</taxon>
        <taxon>Neoptera</taxon>
        <taxon>Paraneoptera</taxon>
        <taxon>Hemiptera</taxon>
        <taxon>Sternorrhyncha</taxon>
        <taxon>Aphidomorpha</taxon>
        <taxon>Aphidoidea</taxon>
        <taxon>Aphididae</taxon>
        <taxon>Aphidini</taxon>
        <taxon>Aphis</taxon>
        <taxon>Aphis</taxon>
    </lineage>
</organism>
<dbReference type="PANTHER" id="PTHR21109">
    <property type="entry name" value="MITOCHONDRIAL 28S RIBOSOMAL PROTEIN S21"/>
    <property type="match status" value="1"/>
</dbReference>
<dbReference type="GO" id="GO:1990904">
    <property type="term" value="C:ribonucleoprotein complex"/>
    <property type="evidence" value="ECO:0007669"/>
    <property type="project" value="UniProtKB-KW"/>
</dbReference>
<keyword evidence="5" id="KW-1185">Reference proteome</keyword>
<comment type="similarity">
    <text evidence="1">Belongs to the bacterial ribosomal protein bS21 family.</text>
</comment>
<sequence length="110" mass="13385">MKIIIIQVLNHKLQFIIELLTLAMKHLKFISRTVLVRNENVDEACRILNRIMGSEGFLDQYRRTMFYEKPTQMRRRINYEKCKAIYDEDMKRKINFVLRKNRPEPFPGCY</sequence>
<dbReference type="Proteomes" id="UP000478052">
    <property type="component" value="Unassembled WGS sequence"/>
</dbReference>
<evidence type="ECO:0000256" key="2">
    <source>
        <dbReference type="ARBA" id="ARBA00022980"/>
    </source>
</evidence>